<dbReference type="Pfam" id="PF01352">
    <property type="entry name" value="KRAB"/>
    <property type="match status" value="1"/>
</dbReference>
<dbReference type="PANTHER" id="PTHR23232">
    <property type="entry name" value="KRAB DOMAIN C2H2 ZINC FINGER"/>
    <property type="match status" value="1"/>
</dbReference>
<dbReference type="GO" id="GO:0006355">
    <property type="term" value="P:regulation of DNA-templated transcription"/>
    <property type="evidence" value="ECO:0007669"/>
    <property type="project" value="InterPro"/>
</dbReference>
<dbReference type="InterPro" id="IPR036051">
    <property type="entry name" value="KRAB_dom_sf"/>
</dbReference>
<dbReference type="CDD" id="cd07765">
    <property type="entry name" value="KRAB_A-box"/>
    <property type="match status" value="1"/>
</dbReference>
<dbReference type="InParanoid" id="A0A6P5JWV2"/>
<evidence type="ECO:0000313" key="3">
    <source>
        <dbReference type="RefSeq" id="XP_020835894.1"/>
    </source>
</evidence>
<dbReference type="PANTHER" id="PTHR23232:SF117">
    <property type="entry name" value="KRAB DOMAIN-CONTAINING PROTEIN"/>
    <property type="match status" value="1"/>
</dbReference>
<feature type="domain" description="KRAB" evidence="1">
    <location>
        <begin position="68"/>
        <end position="138"/>
    </location>
</feature>
<sequence length="141" mass="16059">MAQLPEGYLWDKDLSTHGAAQLLSADGATLIGDKDMILESWAGHFHSILKRPRTSTVVATGHLPQELVTYKDVAVDFTQEQWSFLDHPQELYKEVMLENAQNLLSLGQPVAREDLIYYFEEREAPWMLEVEGRRSCCRGAH</sequence>
<evidence type="ECO:0000259" key="1">
    <source>
        <dbReference type="PROSITE" id="PS50805"/>
    </source>
</evidence>
<dbReference type="Proteomes" id="UP000515140">
    <property type="component" value="Unplaced"/>
</dbReference>
<proteinExistence type="predicted"/>
<gene>
    <name evidence="3" type="primary">LOC110203787</name>
</gene>
<organism evidence="2 3">
    <name type="scientific">Phascolarctos cinereus</name>
    <name type="common">Koala</name>
    <dbReference type="NCBI Taxonomy" id="38626"/>
    <lineage>
        <taxon>Eukaryota</taxon>
        <taxon>Metazoa</taxon>
        <taxon>Chordata</taxon>
        <taxon>Craniata</taxon>
        <taxon>Vertebrata</taxon>
        <taxon>Euteleostomi</taxon>
        <taxon>Mammalia</taxon>
        <taxon>Metatheria</taxon>
        <taxon>Diprotodontia</taxon>
        <taxon>Phascolarctidae</taxon>
        <taxon>Phascolarctos</taxon>
    </lineage>
</organism>
<evidence type="ECO:0000313" key="2">
    <source>
        <dbReference type="Proteomes" id="UP000515140"/>
    </source>
</evidence>
<dbReference type="GeneID" id="110203787"/>
<dbReference type="AlphaFoldDB" id="A0A6P5JWV2"/>
<name>A0A6P5JWV2_PHACI</name>
<dbReference type="InterPro" id="IPR001909">
    <property type="entry name" value="KRAB"/>
</dbReference>
<accession>A0A6P5JWV2</accession>
<dbReference type="SMART" id="SM00349">
    <property type="entry name" value="KRAB"/>
    <property type="match status" value="1"/>
</dbReference>
<protein>
    <submittedName>
        <fullName evidence="3">Zinc finger protein 74-like isoform X1</fullName>
    </submittedName>
</protein>
<reference evidence="3" key="1">
    <citation type="submission" date="2025-08" db="UniProtKB">
        <authorList>
            <consortium name="RefSeq"/>
        </authorList>
    </citation>
    <scope>IDENTIFICATION</scope>
    <source>
        <tissue evidence="3">Spleen</tissue>
    </source>
</reference>
<dbReference type="PROSITE" id="PS50805">
    <property type="entry name" value="KRAB"/>
    <property type="match status" value="1"/>
</dbReference>
<dbReference type="KEGG" id="pcw:110203787"/>
<dbReference type="InterPro" id="IPR050169">
    <property type="entry name" value="Krueppel_C2H2_ZnF"/>
</dbReference>
<keyword evidence="2" id="KW-1185">Reference proteome</keyword>
<dbReference type="Gene3D" id="6.10.140.140">
    <property type="match status" value="1"/>
</dbReference>
<dbReference type="RefSeq" id="XP_020835894.1">
    <property type="nucleotide sequence ID" value="XM_020980235.1"/>
</dbReference>
<dbReference type="SUPFAM" id="SSF109640">
    <property type="entry name" value="KRAB domain (Kruppel-associated box)"/>
    <property type="match status" value="1"/>
</dbReference>